<dbReference type="GO" id="GO:0003700">
    <property type="term" value="F:DNA-binding transcription factor activity"/>
    <property type="evidence" value="ECO:0007669"/>
    <property type="project" value="TreeGrafter"/>
</dbReference>
<dbReference type="PROSITE" id="PS00356">
    <property type="entry name" value="HTH_LACI_1"/>
    <property type="match status" value="1"/>
</dbReference>
<dbReference type="EMBL" id="FNIT01000023">
    <property type="protein sequence ID" value="SDO92811.1"/>
    <property type="molecule type" value="Genomic_DNA"/>
</dbReference>
<evidence type="ECO:0000313" key="6">
    <source>
        <dbReference type="EMBL" id="SDO92811.1"/>
    </source>
</evidence>
<dbReference type="OrthoDB" id="9805774at2"/>
<dbReference type="InterPro" id="IPR000843">
    <property type="entry name" value="HTH_LacI"/>
</dbReference>
<dbReference type="Proteomes" id="UP000198793">
    <property type="component" value="Unassembled WGS sequence"/>
</dbReference>
<dbReference type="InterPro" id="IPR028082">
    <property type="entry name" value="Peripla_BP_I"/>
</dbReference>
<gene>
    <name evidence="6" type="ORF">SAMN05192530_1236</name>
</gene>
<dbReference type="AlphaFoldDB" id="A0A1H0NJL1"/>
<dbReference type="InterPro" id="IPR010982">
    <property type="entry name" value="Lambda_DNA-bd_dom_sf"/>
</dbReference>
<reference evidence="6 7" key="1">
    <citation type="submission" date="2016-10" db="EMBL/GenBank/DDBJ databases">
        <authorList>
            <person name="de Groot N.N."/>
        </authorList>
    </citation>
    <scope>NUCLEOTIDE SEQUENCE [LARGE SCALE GENOMIC DNA]</scope>
    <source>
        <strain evidence="7">L7-484,KACC 16230,DSM 25025</strain>
    </source>
</reference>
<evidence type="ECO:0000259" key="5">
    <source>
        <dbReference type="PROSITE" id="PS50932"/>
    </source>
</evidence>
<dbReference type="Pfam" id="PF13407">
    <property type="entry name" value="Peripla_BP_4"/>
    <property type="match status" value="1"/>
</dbReference>
<dbReference type="SUPFAM" id="SSF53822">
    <property type="entry name" value="Periplasmic binding protein-like I"/>
    <property type="match status" value="1"/>
</dbReference>
<keyword evidence="2" id="KW-0238">DNA-binding</keyword>
<dbReference type="Gene3D" id="1.10.260.40">
    <property type="entry name" value="lambda repressor-like DNA-binding domains"/>
    <property type="match status" value="1"/>
</dbReference>
<dbReference type="GO" id="GO:0000976">
    <property type="term" value="F:transcription cis-regulatory region binding"/>
    <property type="evidence" value="ECO:0007669"/>
    <property type="project" value="TreeGrafter"/>
</dbReference>
<dbReference type="CDD" id="cd06307">
    <property type="entry name" value="PBP1_sugar_binding"/>
    <property type="match status" value="1"/>
</dbReference>
<evidence type="ECO:0000256" key="1">
    <source>
        <dbReference type="ARBA" id="ARBA00023015"/>
    </source>
</evidence>
<dbReference type="PROSITE" id="PS50932">
    <property type="entry name" value="HTH_LACI_2"/>
    <property type="match status" value="1"/>
</dbReference>
<name>A0A1H0NJL1_9HYPH</name>
<dbReference type="InterPro" id="IPR025997">
    <property type="entry name" value="SBP_2_dom"/>
</dbReference>
<keyword evidence="1" id="KW-0805">Transcription regulation</keyword>
<evidence type="ECO:0000313" key="7">
    <source>
        <dbReference type="Proteomes" id="UP000198793"/>
    </source>
</evidence>
<feature type="compositionally biased region" description="Basic and acidic residues" evidence="4">
    <location>
        <begin position="1"/>
        <end position="10"/>
    </location>
</feature>
<organism evidence="6 7">
    <name type="scientific">Aureimonas jatrophae</name>
    <dbReference type="NCBI Taxonomy" id="1166073"/>
    <lineage>
        <taxon>Bacteria</taxon>
        <taxon>Pseudomonadati</taxon>
        <taxon>Pseudomonadota</taxon>
        <taxon>Alphaproteobacteria</taxon>
        <taxon>Hyphomicrobiales</taxon>
        <taxon>Aurantimonadaceae</taxon>
        <taxon>Aureimonas</taxon>
    </lineage>
</organism>
<dbReference type="STRING" id="1166073.SAMN05192530_1236"/>
<protein>
    <submittedName>
        <fullName evidence="6">Transcriptional regulator, LacI family</fullName>
    </submittedName>
</protein>
<evidence type="ECO:0000256" key="4">
    <source>
        <dbReference type="SAM" id="MobiDB-lite"/>
    </source>
</evidence>
<evidence type="ECO:0000256" key="3">
    <source>
        <dbReference type="ARBA" id="ARBA00023163"/>
    </source>
</evidence>
<proteinExistence type="predicted"/>
<dbReference type="PANTHER" id="PTHR30146">
    <property type="entry name" value="LACI-RELATED TRANSCRIPTIONAL REPRESSOR"/>
    <property type="match status" value="1"/>
</dbReference>
<dbReference type="PANTHER" id="PTHR30146:SF152">
    <property type="entry name" value="TRANSCRIPTIONAL REGULATORY PROTEIN"/>
    <property type="match status" value="1"/>
</dbReference>
<dbReference type="SUPFAM" id="SSF47413">
    <property type="entry name" value="lambda repressor-like DNA-binding domains"/>
    <property type="match status" value="1"/>
</dbReference>
<keyword evidence="7" id="KW-1185">Reference proteome</keyword>
<dbReference type="Gene3D" id="3.40.50.2300">
    <property type="match status" value="2"/>
</dbReference>
<evidence type="ECO:0000256" key="2">
    <source>
        <dbReference type="ARBA" id="ARBA00023125"/>
    </source>
</evidence>
<sequence>MSDADERIEQRPPTLSDVAQQAGVSLATADRVVNKRPGVRAETIRRVEQAVADLGFERNLGAAQLARRVRHRVMGLLPEAGGNPFMARLRQALEEASHTGAGRHLDLTIQAADTFQAEPLAAAILEAGTVADAIVAVGLDHPAVREAIDAVVARGVPVATLVSDVPGSARLRYVGIDNRAAGRVAAHLLGRFAGGAAGEILVVLGSRDLRDHRDRLDGFREALAERFPLIDVTGVVEGQDEPAATRQAVARILQRQPRPLAIYSAGAGNAGLCEALAERDLKPVVVAHELTPETRPLLVSGRIDALIVQDPGHEARSALRVVEAALSGARIDERQERIRVEILLPDNLPD</sequence>
<dbReference type="SMART" id="SM00354">
    <property type="entry name" value="HTH_LACI"/>
    <property type="match status" value="1"/>
</dbReference>
<dbReference type="RefSeq" id="WP_090677306.1">
    <property type="nucleotide sequence ID" value="NZ_FNIT01000023.1"/>
</dbReference>
<dbReference type="Pfam" id="PF00356">
    <property type="entry name" value="LacI"/>
    <property type="match status" value="1"/>
</dbReference>
<keyword evidence="3" id="KW-0804">Transcription</keyword>
<feature type="region of interest" description="Disordered" evidence="4">
    <location>
        <begin position="1"/>
        <end position="21"/>
    </location>
</feature>
<feature type="domain" description="HTH lacI-type" evidence="5">
    <location>
        <begin position="13"/>
        <end position="67"/>
    </location>
</feature>
<dbReference type="CDD" id="cd01392">
    <property type="entry name" value="HTH_LacI"/>
    <property type="match status" value="1"/>
</dbReference>
<accession>A0A1H0NJL1</accession>